<gene>
    <name evidence="3" type="ORF">RIF29_00623</name>
</gene>
<evidence type="ECO:0000313" key="4">
    <source>
        <dbReference type="Proteomes" id="UP001372338"/>
    </source>
</evidence>
<feature type="compositionally biased region" description="Low complexity" evidence="1">
    <location>
        <begin position="11"/>
        <end position="25"/>
    </location>
</feature>
<comment type="caution">
    <text evidence="3">The sequence shown here is derived from an EMBL/GenBank/DDBJ whole genome shotgun (WGS) entry which is preliminary data.</text>
</comment>
<organism evidence="3 4">
    <name type="scientific">Crotalaria pallida</name>
    <name type="common">Smooth rattlebox</name>
    <name type="synonym">Crotalaria striata</name>
    <dbReference type="NCBI Taxonomy" id="3830"/>
    <lineage>
        <taxon>Eukaryota</taxon>
        <taxon>Viridiplantae</taxon>
        <taxon>Streptophyta</taxon>
        <taxon>Embryophyta</taxon>
        <taxon>Tracheophyta</taxon>
        <taxon>Spermatophyta</taxon>
        <taxon>Magnoliopsida</taxon>
        <taxon>eudicotyledons</taxon>
        <taxon>Gunneridae</taxon>
        <taxon>Pentapetalae</taxon>
        <taxon>rosids</taxon>
        <taxon>fabids</taxon>
        <taxon>Fabales</taxon>
        <taxon>Fabaceae</taxon>
        <taxon>Papilionoideae</taxon>
        <taxon>50 kb inversion clade</taxon>
        <taxon>genistoids sensu lato</taxon>
        <taxon>core genistoids</taxon>
        <taxon>Crotalarieae</taxon>
        <taxon>Crotalaria</taxon>
    </lineage>
</organism>
<dbReference type="AlphaFoldDB" id="A0AAN9IWN9"/>
<dbReference type="Proteomes" id="UP001372338">
    <property type="component" value="Unassembled WGS sequence"/>
</dbReference>
<evidence type="ECO:0000256" key="1">
    <source>
        <dbReference type="SAM" id="MobiDB-lite"/>
    </source>
</evidence>
<protein>
    <submittedName>
        <fullName evidence="3">Uncharacterized protein</fullName>
    </submittedName>
</protein>
<feature type="compositionally biased region" description="Polar residues" evidence="1">
    <location>
        <begin position="98"/>
        <end position="114"/>
    </location>
</feature>
<keyword evidence="4" id="KW-1185">Reference proteome</keyword>
<evidence type="ECO:0000313" key="3">
    <source>
        <dbReference type="EMBL" id="KAK7287351.1"/>
    </source>
</evidence>
<dbReference type="Pfam" id="PF03004">
    <property type="entry name" value="Transposase_24"/>
    <property type="match status" value="1"/>
</dbReference>
<keyword evidence="2" id="KW-0812">Transmembrane</keyword>
<feature type="transmembrane region" description="Helical" evidence="2">
    <location>
        <begin position="333"/>
        <end position="355"/>
    </location>
</feature>
<dbReference type="InterPro" id="IPR004252">
    <property type="entry name" value="Probable_transposase_24"/>
</dbReference>
<keyword evidence="2" id="KW-0472">Membrane</keyword>
<sequence>MTITPTPTPTAYPTLVPTPTLTSHPTPQPIPRSRSCPPPPPPPRSRSCPPPPPRSTSRPQPLFPIPRVLTQPQEDTHSPHGGTSSSSVPGPTSASPSHSGVQGDLSSASDSNCSTNVMCWPKPPGKEIMVKAGGFWPGKRAADAITLTLKQGWHYKEPGYGKLKKEQKDELFERFRENASWQPFLEPEIRKLFNSSMSSRIRNTFAEARKKNVRPNWLQVDIWECLCAHWQIDEYKRIQEVGKANRASEKGGSLHTGGRKTIIDHAQDMAEALNRTVYLDEVFEQTRIKKSGGWVDDRSRMTHSEFDYYTALEPYMHISAKECWNSNNTLINYVLYPVNSCFTVVMMITFSMVLLQYSYTSI</sequence>
<reference evidence="3 4" key="1">
    <citation type="submission" date="2024-01" db="EMBL/GenBank/DDBJ databases">
        <title>The genomes of 5 underutilized Papilionoideae crops provide insights into root nodulation and disease resistanc.</title>
        <authorList>
            <person name="Yuan L."/>
        </authorList>
    </citation>
    <scope>NUCLEOTIDE SEQUENCE [LARGE SCALE GENOMIC DNA]</scope>
    <source>
        <strain evidence="3">ZHUSHIDOU_FW_LH</strain>
        <tissue evidence="3">Leaf</tissue>
    </source>
</reference>
<feature type="region of interest" description="Disordered" evidence="1">
    <location>
        <begin position="1"/>
        <end position="114"/>
    </location>
</feature>
<accession>A0AAN9IWN9</accession>
<keyword evidence="2" id="KW-1133">Transmembrane helix</keyword>
<feature type="compositionally biased region" description="Pro residues" evidence="1">
    <location>
        <begin position="1"/>
        <end position="10"/>
    </location>
</feature>
<evidence type="ECO:0000256" key="2">
    <source>
        <dbReference type="SAM" id="Phobius"/>
    </source>
</evidence>
<feature type="compositionally biased region" description="Pro residues" evidence="1">
    <location>
        <begin position="26"/>
        <end position="54"/>
    </location>
</feature>
<proteinExistence type="predicted"/>
<dbReference type="EMBL" id="JAYWIO010000001">
    <property type="protein sequence ID" value="KAK7287351.1"/>
    <property type="molecule type" value="Genomic_DNA"/>
</dbReference>
<feature type="compositionally biased region" description="Low complexity" evidence="1">
    <location>
        <begin position="79"/>
        <end position="97"/>
    </location>
</feature>
<name>A0AAN9IWN9_CROPI</name>